<evidence type="ECO:0008006" key="3">
    <source>
        <dbReference type="Google" id="ProtNLM"/>
    </source>
</evidence>
<dbReference type="AlphaFoldDB" id="A0A391NPZ8"/>
<protein>
    <recommendedName>
        <fullName evidence="3">Kelch-type beta propeller</fullName>
    </recommendedName>
</protein>
<dbReference type="Proteomes" id="UP000265618">
    <property type="component" value="Unassembled WGS sequence"/>
</dbReference>
<keyword evidence="2" id="KW-1185">Reference proteome</keyword>
<accession>A0A391NPZ8</accession>
<sequence length="314" mass="35163">MRPTYPIAGEGCGLDQSLGQCHPKYRYLSLGNYQVLVRAERRWYILTRHLDGRVGREQITRGTLSRREGVYAPAVFSQGRVHLLTLNRHGGNTLHTLSLDTREWTSRDIPSHGEGSSPLRCNHLFILGPSLSLYAYSMLQRCLYRLCIETPSLGWTRLTDTQQVTWDVYCAAVVGETAYILTGRGMASYSEEGGWVAPERPLLRVPFHGKNHFTTFYPPECVSMGRHVVVAPLFRKGDEEDDSPSGSISAYDTVTGTWAHWGPSIMSATAFAPSNAMFTCNILNSNWSSALSKHIGVVRPRMLYPHPDMGWAQV</sequence>
<comment type="caution">
    <text evidence="1">The sequence shown here is derived from an EMBL/GenBank/DDBJ whole genome shotgun (WGS) entry which is preliminary data.</text>
</comment>
<organism evidence="1 2">
    <name type="scientific">Kipferlia bialata</name>
    <dbReference type="NCBI Taxonomy" id="797122"/>
    <lineage>
        <taxon>Eukaryota</taxon>
        <taxon>Metamonada</taxon>
        <taxon>Carpediemonas-like organisms</taxon>
        <taxon>Kipferlia</taxon>
    </lineage>
</organism>
<evidence type="ECO:0000313" key="1">
    <source>
        <dbReference type="EMBL" id="GCA62356.1"/>
    </source>
</evidence>
<dbReference type="EMBL" id="BDIP01000541">
    <property type="protein sequence ID" value="GCA62356.1"/>
    <property type="molecule type" value="Genomic_DNA"/>
</dbReference>
<evidence type="ECO:0000313" key="2">
    <source>
        <dbReference type="Proteomes" id="UP000265618"/>
    </source>
</evidence>
<proteinExistence type="predicted"/>
<name>A0A391NPZ8_9EUKA</name>
<reference evidence="1 2" key="1">
    <citation type="journal article" date="2018" name="PLoS ONE">
        <title>The draft genome of Kipferlia bialata reveals reductive genome evolution in fornicate parasites.</title>
        <authorList>
            <person name="Tanifuji G."/>
            <person name="Takabayashi S."/>
            <person name="Kume K."/>
            <person name="Takagi M."/>
            <person name="Nakayama T."/>
            <person name="Kamikawa R."/>
            <person name="Inagaki Y."/>
            <person name="Hashimoto T."/>
        </authorList>
    </citation>
    <scope>NUCLEOTIDE SEQUENCE [LARGE SCALE GENOMIC DNA]</scope>
    <source>
        <strain evidence="1">NY0173</strain>
    </source>
</reference>
<gene>
    <name evidence="1" type="ORF">KIPB_002998</name>
</gene>